<keyword evidence="3" id="KW-1185">Reference proteome</keyword>
<dbReference type="NCBIfam" id="TIGR02937">
    <property type="entry name" value="sigma70-ECF"/>
    <property type="match status" value="1"/>
</dbReference>
<protein>
    <submittedName>
        <fullName evidence="2">RNA polymerase sigma factor</fullName>
    </submittedName>
</protein>
<evidence type="ECO:0000313" key="2">
    <source>
        <dbReference type="EMBL" id="MFD1048710.1"/>
    </source>
</evidence>
<dbReference type="InterPro" id="IPR001849">
    <property type="entry name" value="PH_domain"/>
</dbReference>
<organism evidence="2 3">
    <name type="scientific">Kibdelosporangium lantanae</name>
    <dbReference type="NCBI Taxonomy" id="1497396"/>
    <lineage>
        <taxon>Bacteria</taxon>
        <taxon>Bacillati</taxon>
        <taxon>Actinomycetota</taxon>
        <taxon>Actinomycetes</taxon>
        <taxon>Pseudonocardiales</taxon>
        <taxon>Pseudonocardiaceae</taxon>
        <taxon>Kibdelosporangium</taxon>
    </lineage>
</organism>
<sequence>DSEAEFRTWLTTVVRACRRRRRTALEHSRHQVLTAVVPDSFDERDGPEDLAVLRAEYGRVWYAFGRLSAQHRDVLDMRFLRGLAVAEIAERWGRPASSVRAVQFHALRRLRRLVGSGVLDRLR</sequence>
<dbReference type="SUPFAM" id="SSF88659">
    <property type="entry name" value="Sigma3 and sigma4 domains of RNA polymerase sigma factors"/>
    <property type="match status" value="1"/>
</dbReference>
<evidence type="ECO:0000313" key="3">
    <source>
        <dbReference type="Proteomes" id="UP001597045"/>
    </source>
</evidence>
<feature type="non-terminal residue" evidence="2">
    <location>
        <position position="1"/>
    </location>
</feature>
<gene>
    <name evidence="2" type="ORF">ACFQ1S_25860</name>
</gene>
<comment type="caution">
    <text evidence="2">The sequence shown here is derived from an EMBL/GenBank/DDBJ whole genome shotgun (WGS) entry which is preliminary data.</text>
</comment>
<dbReference type="EMBL" id="JBHTIS010001752">
    <property type="protein sequence ID" value="MFD1048710.1"/>
    <property type="molecule type" value="Genomic_DNA"/>
</dbReference>
<name>A0ABW3MGE0_9PSEU</name>
<dbReference type="Gene3D" id="1.10.10.10">
    <property type="entry name" value="Winged helix-like DNA-binding domain superfamily/Winged helix DNA-binding domain"/>
    <property type="match status" value="1"/>
</dbReference>
<dbReference type="InterPro" id="IPR014284">
    <property type="entry name" value="RNA_pol_sigma-70_dom"/>
</dbReference>
<dbReference type="InterPro" id="IPR036388">
    <property type="entry name" value="WH-like_DNA-bd_sf"/>
</dbReference>
<evidence type="ECO:0000259" key="1">
    <source>
        <dbReference type="PROSITE" id="PS50003"/>
    </source>
</evidence>
<feature type="domain" description="PH" evidence="1">
    <location>
        <begin position="1"/>
        <end position="18"/>
    </location>
</feature>
<reference evidence="3" key="1">
    <citation type="journal article" date="2019" name="Int. J. Syst. Evol. Microbiol.">
        <title>The Global Catalogue of Microorganisms (GCM) 10K type strain sequencing project: providing services to taxonomists for standard genome sequencing and annotation.</title>
        <authorList>
            <consortium name="The Broad Institute Genomics Platform"/>
            <consortium name="The Broad Institute Genome Sequencing Center for Infectious Disease"/>
            <person name="Wu L."/>
            <person name="Ma J."/>
        </authorList>
    </citation>
    <scope>NUCLEOTIDE SEQUENCE [LARGE SCALE GENOMIC DNA]</scope>
    <source>
        <strain evidence="3">JCM 31486</strain>
    </source>
</reference>
<proteinExistence type="predicted"/>
<dbReference type="Proteomes" id="UP001597045">
    <property type="component" value="Unassembled WGS sequence"/>
</dbReference>
<dbReference type="InterPro" id="IPR007630">
    <property type="entry name" value="RNA_pol_sigma70_r4"/>
</dbReference>
<dbReference type="PROSITE" id="PS50003">
    <property type="entry name" value="PH_DOMAIN"/>
    <property type="match status" value="1"/>
</dbReference>
<accession>A0ABW3MGE0</accession>
<dbReference type="Pfam" id="PF04545">
    <property type="entry name" value="Sigma70_r4"/>
    <property type="match status" value="1"/>
</dbReference>
<dbReference type="InterPro" id="IPR013324">
    <property type="entry name" value="RNA_pol_sigma_r3/r4-like"/>
</dbReference>